<dbReference type="GO" id="GO:0045944">
    <property type="term" value="P:positive regulation of transcription by RNA polymerase II"/>
    <property type="evidence" value="ECO:0007669"/>
    <property type="project" value="TreeGrafter"/>
</dbReference>
<feature type="region of interest" description="Disordered" evidence="10">
    <location>
        <begin position="91"/>
        <end position="141"/>
    </location>
</feature>
<keyword evidence="5" id="KW-0597">Phosphoprotein</keyword>
<evidence type="ECO:0000313" key="13">
    <source>
        <dbReference type="Proteomes" id="UP000316079"/>
    </source>
</evidence>
<dbReference type="InterPro" id="IPR024786">
    <property type="entry name" value="TORC"/>
</dbReference>
<keyword evidence="7" id="KW-0010">Activator</keyword>
<evidence type="ECO:0000256" key="10">
    <source>
        <dbReference type="SAM" id="MobiDB-lite"/>
    </source>
</evidence>
<evidence type="ECO:0000256" key="8">
    <source>
        <dbReference type="ARBA" id="ARBA00023163"/>
    </source>
</evidence>
<evidence type="ECO:0000256" key="4">
    <source>
        <dbReference type="ARBA" id="ARBA00022490"/>
    </source>
</evidence>
<dbReference type="STRING" id="623744.A0A553R9H3"/>
<feature type="compositionally biased region" description="Pro residues" evidence="10">
    <location>
        <begin position="131"/>
        <end position="141"/>
    </location>
</feature>
<feature type="region of interest" description="Disordered" evidence="10">
    <location>
        <begin position="1"/>
        <end position="36"/>
    </location>
</feature>
<sequence length="141" mass="15334">MSSSAGPCGPTLGAVPTQTASAVPTPNSGASNPRKFSEKIALHTARQAEETAAFQRLMMDLSSSRGSCYGGSLPNVNQIGRIPSEFQSWSLSGSTRHHGLVERVQRERRFLSPSRPYRRQTEGSHISSPYLSPPPDPGWRR</sequence>
<feature type="compositionally biased region" description="Polar residues" evidence="10">
    <location>
        <begin position="16"/>
        <end position="31"/>
    </location>
</feature>
<keyword evidence="9" id="KW-0539">Nucleus</keyword>
<evidence type="ECO:0000256" key="6">
    <source>
        <dbReference type="ARBA" id="ARBA00023015"/>
    </source>
</evidence>
<comment type="subcellular location">
    <subcellularLocation>
        <location evidence="2">Cytoplasm</location>
    </subcellularLocation>
    <subcellularLocation>
        <location evidence="1">Nucleus</location>
    </subcellularLocation>
</comment>
<dbReference type="GO" id="GO:0008140">
    <property type="term" value="F:cAMP response element binding protein binding"/>
    <property type="evidence" value="ECO:0007669"/>
    <property type="project" value="InterPro"/>
</dbReference>
<feature type="domain" description="Transducer of regulated CREB activity N-terminal" evidence="11">
    <location>
        <begin position="32"/>
        <end position="66"/>
    </location>
</feature>
<evidence type="ECO:0000256" key="7">
    <source>
        <dbReference type="ARBA" id="ARBA00023159"/>
    </source>
</evidence>
<name>A0A553R9H3_9TELE</name>
<dbReference type="OrthoDB" id="8947034at2759"/>
<keyword evidence="8" id="KW-0804">Transcription</keyword>
<keyword evidence="13" id="KW-1185">Reference proteome</keyword>
<organism evidence="12 13">
    <name type="scientific">Danionella cerebrum</name>
    <dbReference type="NCBI Taxonomy" id="2873325"/>
    <lineage>
        <taxon>Eukaryota</taxon>
        <taxon>Metazoa</taxon>
        <taxon>Chordata</taxon>
        <taxon>Craniata</taxon>
        <taxon>Vertebrata</taxon>
        <taxon>Euteleostomi</taxon>
        <taxon>Actinopterygii</taxon>
        <taxon>Neopterygii</taxon>
        <taxon>Teleostei</taxon>
        <taxon>Ostariophysi</taxon>
        <taxon>Cypriniformes</taxon>
        <taxon>Danionidae</taxon>
        <taxon>Danioninae</taxon>
        <taxon>Danionella</taxon>
    </lineage>
</organism>
<evidence type="ECO:0000313" key="12">
    <source>
        <dbReference type="EMBL" id="TRY98834.1"/>
    </source>
</evidence>
<dbReference type="EMBL" id="SRMA01025136">
    <property type="protein sequence ID" value="TRY98834.1"/>
    <property type="molecule type" value="Genomic_DNA"/>
</dbReference>
<dbReference type="Proteomes" id="UP000316079">
    <property type="component" value="Unassembled WGS sequence"/>
</dbReference>
<reference evidence="12 13" key="1">
    <citation type="journal article" date="2019" name="Sci. Data">
        <title>Hybrid genome assembly and annotation of Danionella translucida.</title>
        <authorList>
            <person name="Kadobianskyi M."/>
            <person name="Schulze L."/>
            <person name="Schuelke M."/>
            <person name="Judkewitz B."/>
        </authorList>
    </citation>
    <scope>NUCLEOTIDE SEQUENCE [LARGE SCALE GENOMIC DNA]</scope>
    <source>
        <strain evidence="12 13">Bolton</strain>
    </source>
</reference>
<dbReference type="PANTHER" id="PTHR13589:SF6">
    <property type="entry name" value="CREB-REGULATED TRANSCRIPTION COACTIVATOR 2"/>
    <property type="match status" value="1"/>
</dbReference>
<comment type="caution">
    <text evidence="12">The sequence shown here is derived from an EMBL/GenBank/DDBJ whole genome shotgun (WGS) entry which is preliminary data.</text>
</comment>
<dbReference type="Pfam" id="PF12884">
    <property type="entry name" value="TORC_N"/>
    <property type="match status" value="1"/>
</dbReference>
<keyword evidence="6" id="KW-0805">Transcription regulation</keyword>
<dbReference type="PANTHER" id="PTHR13589">
    <property type="entry name" value="CREB-REGULATED TRANSCRIPTION COACTIVATOR"/>
    <property type="match status" value="1"/>
</dbReference>
<gene>
    <name evidence="12" type="ORF">DNTS_023467</name>
</gene>
<comment type="similarity">
    <text evidence="3">Belongs to the TORC family.</text>
</comment>
<dbReference type="GO" id="GO:0051289">
    <property type="term" value="P:protein homotetramerization"/>
    <property type="evidence" value="ECO:0007669"/>
    <property type="project" value="InterPro"/>
</dbReference>
<evidence type="ECO:0000259" key="11">
    <source>
        <dbReference type="Pfam" id="PF12884"/>
    </source>
</evidence>
<proteinExistence type="inferred from homology"/>
<dbReference type="InterPro" id="IPR024783">
    <property type="entry name" value="TORC_N"/>
</dbReference>
<evidence type="ECO:0000256" key="5">
    <source>
        <dbReference type="ARBA" id="ARBA00022553"/>
    </source>
</evidence>
<evidence type="ECO:0000256" key="9">
    <source>
        <dbReference type="ARBA" id="ARBA00023242"/>
    </source>
</evidence>
<dbReference type="AlphaFoldDB" id="A0A553R9H3"/>
<dbReference type="GO" id="GO:0005634">
    <property type="term" value="C:nucleus"/>
    <property type="evidence" value="ECO:0007669"/>
    <property type="project" value="UniProtKB-SubCell"/>
</dbReference>
<evidence type="ECO:0000256" key="1">
    <source>
        <dbReference type="ARBA" id="ARBA00004123"/>
    </source>
</evidence>
<evidence type="ECO:0000256" key="2">
    <source>
        <dbReference type="ARBA" id="ARBA00004496"/>
    </source>
</evidence>
<feature type="compositionally biased region" description="Basic and acidic residues" evidence="10">
    <location>
        <begin position="99"/>
        <end position="110"/>
    </location>
</feature>
<dbReference type="GO" id="GO:0005737">
    <property type="term" value="C:cytoplasm"/>
    <property type="evidence" value="ECO:0007669"/>
    <property type="project" value="UniProtKB-SubCell"/>
</dbReference>
<protein>
    <recommendedName>
        <fullName evidence="11">Transducer of regulated CREB activity N-terminal domain-containing protein</fullName>
    </recommendedName>
</protein>
<evidence type="ECO:0000256" key="3">
    <source>
        <dbReference type="ARBA" id="ARBA00007167"/>
    </source>
</evidence>
<accession>A0A553R9H3</accession>
<keyword evidence="4" id="KW-0963">Cytoplasm</keyword>